<accession>F6H3D3</accession>
<dbReference type="HOGENOM" id="CLU_3225676_0_0_1"/>
<organism evidence="2 3">
    <name type="scientific">Vitis vinifera</name>
    <name type="common">Grape</name>
    <dbReference type="NCBI Taxonomy" id="29760"/>
    <lineage>
        <taxon>Eukaryota</taxon>
        <taxon>Viridiplantae</taxon>
        <taxon>Streptophyta</taxon>
        <taxon>Embryophyta</taxon>
        <taxon>Tracheophyta</taxon>
        <taxon>Spermatophyta</taxon>
        <taxon>Magnoliopsida</taxon>
        <taxon>eudicotyledons</taxon>
        <taxon>Gunneridae</taxon>
        <taxon>Pentapetalae</taxon>
        <taxon>rosids</taxon>
        <taxon>Vitales</taxon>
        <taxon>Vitaceae</taxon>
        <taxon>Viteae</taxon>
        <taxon>Vitis</taxon>
    </lineage>
</organism>
<evidence type="ECO:0000256" key="1">
    <source>
        <dbReference type="SAM" id="MobiDB-lite"/>
    </source>
</evidence>
<protein>
    <submittedName>
        <fullName evidence="2">Uncharacterized protein</fullName>
    </submittedName>
</protein>
<reference evidence="3" key="1">
    <citation type="journal article" date="2007" name="Nature">
        <title>The grapevine genome sequence suggests ancestral hexaploidization in major angiosperm phyla.</title>
        <authorList>
            <consortium name="The French-Italian Public Consortium for Grapevine Genome Characterization."/>
            <person name="Jaillon O."/>
            <person name="Aury J.-M."/>
            <person name="Noel B."/>
            <person name="Policriti A."/>
            <person name="Clepet C."/>
            <person name="Casagrande A."/>
            <person name="Choisne N."/>
            <person name="Aubourg S."/>
            <person name="Vitulo N."/>
            <person name="Jubin C."/>
            <person name="Vezzi A."/>
            <person name="Legeai F."/>
            <person name="Hugueney P."/>
            <person name="Dasilva C."/>
            <person name="Horner D."/>
            <person name="Mica E."/>
            <person name="Jublot D."/>
            <person name="Poulain J."/>
            <person name="Bruyere C."/>
            <person name="Billault A."/>
            <person name="Segurens B."/>
            <person name="Gouyvenoux M."/>
            <person name="Ugarte E."/>
            <person name="Cattonaro F."/>
            <person name="Anthouard V."/>
            <person name="Vico V."/>
            <person name="Del Fabbro C."/>
            <person name="Alaux M."/>
            <person name="Di Gaspero G."/>
            <person name="Dumas V."/>
            <person name="Felice N."/>
            <person name="Paillard S."/>
            <person name="Juman I."/>
            <person name="Moroldo M."/>
            <person name="Scalabrin S."/>
            <person name="Canaguier A."/>
            <person name="Le Clainche I."/>
            <person name="Malacrida G."/>
            <person name="Durand E."/>
            <person name="Pesole G."/>
            <person name="Laucou V."/>
            <person name="Chatelet P."/>
            <person name="Merdinoglu D."/>
            <person name="Delledonne M."/>
            <person name="Pezzotti M."/>
            <person name="Lecharny A."/>
            <person name="Scarpelli C."/>
            <person name="Artiguenave F."/>
            <person name="Pe M.E."/>
            <person name="Valle G."/>
            <person name="Morgante M."/>
            <person name="Caboche M."/>
            <person name="Adam-Blondon A.-F."/>
            <person name="Weissenbach J."/>
            <person name="Quetier F."/>
            <person name="Wincker P."/>
        </authorList>
    </citation>
    <scope>NUCLEOTIDE SEQUENCE [LARGE SCALE GENOMIC DNA]</scope>
    <source>
        <strain evidence="3">cv. Pinot noir / PN40024</strain>
    </source>
</reference>
<evidence type="ECO:0000313" key="3">
    <source>
        <dbReference type="Proteomes" id="UP000009183"/>
    </source>
</evidence>
<dbReference type="EMBL" id="FN595231">
    <property type="protein sequence ID" value="CCB46697.1"/>
    <property type="molecule type" value="Genomic_DNA"/>
</dbReference>
<evidence type="ECO:0000313" key="2">
    <source>
        <dbReference type="EMBL" id="CCB46697.1"/>
    </source>
</evidence>
<dbReference type="PaxDb" id="29760-VIT_04s0008g03340.t01"/>
<proteinExistence type="predicted"/>
<feature type="region of interest" description="Disordered" evidence="1">
    <location>
        <begin position="1"/>
        <end position="32"/>
    </location>
</feature>
<name>F6H3D3_VITVI</name>
<dbReference type="Proteomes" id="UP000009183">
    <property type="component" value="Chromosome 4"/>
</dbReference>
<keyword evidence="3" id="KW-1185">Reference proteome</keyword>
<dbReference type="AlphaFoldDB" id="F6H3D3"/>
<sequence length="44" mass="4780">MFGTPTTSRLQQHPSPKPDSNNHIFSGASTGQPPVYFTFANCRG</sequence>
<gene>
    <name evidence="2" type="ordered locus">VIT_04s0008g03340</name>
</gene>
<dbReference type="InParanoid" id="F6H3D3"/>